<dbReference type="AlphaFoldDB" id="E9H4C1"/>
<dbReference type="Gene3D" id="3.10.110.10">
    <property type="entry name" value="Ubiquitin Conjugating Enzyme"/>
    <property type="match status" value="2"/>
</dbReference>
<dbReference type="OrthoDB" id="47801at2759"/>
<evidence type="ECO:0000256" key="1">
    <source>
        <dbReference type="ARBA" id="ARBA00022679"/>
    </source>
</evidence>
<dbReference type="PANTHER" id="PTHR46116:SF39">
    <property type="entry name" value="BACULOVIRAL IAP REPEAT-CONTAINING PROTEIN 6"/>
    <property type="match status" value="1"/>
</dbReference>
<dbReference type="GO" id="GO:0043066">
    <property type="term" value="P:negative regulation of apoptotic process"/>
    <property type="evidence" value="ECO:0000318"/>
    <property type="project" value="GO_Central"/>
</dbReference>
<dbReference type="InParanoid" id="E9H4C1"/>
<keyword evidence="6" id="KW-1185">Reference proteome</keyword>
<dbReference type="eggNOG" id="KOG0895">
    <property type="taxonomic scope" value="Eukaryota"/>
</dbReference>
<feature type="domain" description="UBC core" evidence="4">
    <location>
        <begin position="301"/>
        <end position="448"/>
    </location>
</feature>
<feature type="region of interest" description="Disordered" evidence="3">
    <location>
        <begin position="382"/>
        <end position="403"/>
    </location>
</feature>
<dbReference type="HOGENOM" id="CLU_611474_0_0_1"/>
<dbReference type="InterPro" id="IPR016135">
    <property type="entry name" value="UBQ-conjugating_enzyme/RWD"/>
</dbReference>
<dbReference type="Proteomes" id="UP000000305">
    <property type="component" value="Unassembled WGS sequence"/>
</dbReference>
<dbReference type="STRING" id="6669.E9H4C1"/>
<evidence type="ECO:0000256" key="3">
    <source>
        <dbReference type="SAM" id="MobiDB-lite"/>
    </source>
</evidence>
<dbReference type="GO" id="GO:0061631">
    <property type="term" value="F:ubiquitin conjugating enzyme activity"/>
    <property type="evidence" value="ECO:0000318"/>
    <property type="project" value="GO_Central"/>
</dbReference>
<dbReference type="InterPro" id="IPR000608">
    <property type="entry name" value="UBC"/>
</dbReference>
<dbReference type="Pfam" id="PF00179">
    <property type="entry name" value="UQ_con"/>
    <property type="match status" value="1"/>
</dbReference>
<keyword evidence="2" id="KW-0833">Ubl conjugation pathway</keyword>
<keyword evidence="1" id="KW-0808">Transferase</keyword>
<proteinExistence type="predicted"/>
<organism evidence="5 6">
    <name type="scientific">Daphnia pulex</name>
    <name type="common">Water flea</name>
    <dbReference type="NCBI Taxonomy" id="6669"/>
    <lineage>
        <taxon>Eukaryota</taxon>
        <taxon>Metazoa</taxon>
        <taxon>Ecdysozoa</taxon>
        <taxon>Arthropoda</taxon>
        <taxon>Crustacea</taxon>
        <taxon>Branchiopoda</taxon>
        <taxon>Diplostraca</taxon>
        <taxon>Cladocera</taxon>
        <taxon>Anomopoda</taxon>
        <taxon>Daphniidae</taxon>
        <taxon>Daphnia</taxon>
    </lineage>
</organism>
<gene>
    <name evidence="5" type="ORF">DAPPUDRAFT_253206</name>
</gene>
<dbReference type="PhylomeDB" id="E9H4C1"/>
<name>E9H4C1_DAPPU</name>
<protein>
    <recommendedName>
        <fullName evidence="4">UBC core domain-containing protein</fullName>
    </recommendedName>
</protein>
<dbReference type="KEGG" id="dpx:DAPPUDRAFT_253206"/>
<dbReference type="GO" id="GO:0005802">
    <property type="term" value="C:trans-Golgi network"/>
    <property type="evidence" value="ECO:0000318"/>
    <property type="project" value="GO_Central"/>
</dbReference>
<dbReference type="FunFam" id="3.10.110.10:FF:000134">
    <property type="entry name" value="Baculoviral IAP repeat-containing 6"/>
    <property type="match status" value="1"/>
</dbReference>
<dbReference type="GO" id="GO:0005634">
    <property type="term" value="C:nucleus"/>
    <property type="evidence" value="ECO:0000318"/>
    <property type="project" value="GO_Central"/>
</dbReference>
<dbReference type="PANTHER" id="PTHR46116">
    <property type="entry name" value="(E3-INDEPENDENT) E2 UBIQUITIN-CONJUGATING ENZYME"/>
    <property type="match status" value="1"/>
</dbReference>
<evidence type="ECO:0000313" key="5">
    <source>
        <dbReference type="EMBL" id="EFX73355.1"/>
    </source>
</evidence>
<dbReference type="EMBL" id="GL732591">
    <property type="protein sequence ID" value="EFX73355.1"/>
    <property type="molecule type" value="Genomic_DNA"/>
</dbReference>
<accession>E9H4C1</accession>
<sequence>MFFVHQPSTSETSCYTSDANQVAASQTGSILGSITSQSQLQQQQQQHWAKGTGFGTGSTAQTWDLDGAMQCQRQQEEQATCLLHTLAAYVHPSCPPIALIQPGFTGSPVLPTELLNIVLASHLVAAICSYLRNDSVMDMARHVPLYKAVLLLLRSIAACPKLVPLLLPSSSGNNKGSSSTSRSSQSIHALLRKLKNYVSSCTARLASVQNRTASTQEDSDSEEGIADLSKDICETWTIVKGVVLDHSVVTKLMAKIVKCWIKPNSYELLVESPDTVMGSRFTVAYHFENAVKAAGERCHPNRMKRLAQEVATLTTSLPLSLSSSVFVRCDTDRLDIMKVLITGPCDTPYGNGCFEFDVYFPPDYPQSPMQVHLATTGRHTPYFNEPGYERSRGTPSGNQNSRDYDVNIRQATVKWAMLEQIRNPAPCFKQLAYPFGALISITIAYGEN</sequence>
<reference evidence="5 6" key="1">
    <citation type="journal article" date="2011" name="Science">
        <title>The ecoresponsive genome of Daphnia pulex.</title>
        <authorList>
            <person name="Colbourne J.K."/>
            <person name="Pfrender M.E."/>
            <person name="Gilbert D."/>
            <person name="Thomas W.K."/>
            <person name="Tucker A."/>
            <person name="Oakley T.H."/>
            <person name="Tokishita S."/>
            <person name="Aerts A."/>
            <person name="Arnold G.J."/>
            <person name="Basu M.K."/>
            <person name="Bauer D.J."/>
            <person name="Caceres C.E."/>
            <person name="Carmel L."/>
            <person name="Casola C."/>
            <person name="Choi J.H."/>
            <person name="Detter J.C."/>
            <person name="Dong Q."/>
            <person name="Dusheyko S."/>
            <person name="Eads B.D."/>
            <person name="Frohlich T."/>
            <person name="Geiler-Samerotte K.A."/>
            <person name="Gerlach D."/>
            <person name="Hatcher P."/>
            <person name="Jogdeo S."/>
            <person name="Krijgsveld J."/>
            <person name="Kriventseva E.V."/>
            <person name="Kultz D."/>
            <person name="Laforsch C."/>
            <person name="Lindquist E."/>
            <person name="Lopez J."/>
            <person name="Manak J.R."/>
            <person name="Muller J."/>
            <person name="Pangilinan J."/>
            <person name="Patwardhan R.P."/>
            <person name="Pitluck S."/>
            <person name="Pritham E.J."/>
            <person name="Rechtsteiner A."/>
            <person name="Rho M."/>
            <person name="Rogozin I.B."/>
            <person name="Sakarya O."/>
            <person name="Salamov A."/>
            <person name="Schaack S."/>
            <person name="Shapiro H."/>
            <person name="Shiga Y."/>
            <person name="Skalitzky C."/>
            <person name="Smith Z."/>
            <person name="Souvorov A."/>
            <person name="Sung W."/>
            <person name="Tang Z."/>
            <person name="Tsuchiya D."/>
            <person name="Tu H."/>
            <person name="Vos H."/>
            <person name="Wang M."/>
            <person name="Wolf Y.I."/>
            <person name="Yamagata H."/>
            <person name="Yamada T."/>
            <person name="Ye Y."/>
            <person name="Shaw J.R."/>
            <person name="Andrews J."/>
            <person name="Crease T.J."/>
            <person name="Tang H."/>
            <person name="Lucas S.M."/>
            <person name="Robertson H.M."/>
            <person name="Bork P."/>
            <person name="Koonin E.V."/>
            <person name="Zdobnov E.M."/>
            <person name="Grigoriev I.V."/>
            <person name="Lynch M."/>
            <person name="Boore J.L."/>
        </authorList>
    </citation>
    <scope>NUCLEOTIDE SEQUENCE [LARGE SCALE GENOMIC DNA]</scope>
</reference>
<dbReference type="PROSITE" id="PS50127">
    <property type="entry name" value="UBC_2"/>
    <property type="match status" value="1"/>
</dbReference>
<dbReference type="SUPFAM" id="SSF54495">
    <property type="entry name" value="UBC-like"/>
    <property type="match status" value="1"/>
</dbReference>
<evidence type="ECO:0000259" key="4">
    <source>
        <dbReference type="PROSITE" id="PS50127"/>
    </source>
</evidence>
<evidence type="ECO:0000256" key="2">
    <source>
        <dbReference type="ARBA" id="ARBA00022786"/>
    </source>
</evidence>
<evidence type="ECO:0000313" key="6">
    <source>
        <dbReference type="Proteomes" id="UP000000305"/>
    </source>
</evidence>